<reference evidence="1" key="1">
    <citation type="journal article" date="2021" name="Proc. Natl. Acad. Sci. U.S.A.">
        <title>A Catalog of Tens of Thousands of Viruses from Human Metagenomes Reveals Hidden Associations with Chronic Diseases.</title>
        <authorList>
            <person name="Tisza M.J."/>
            <person name="Buck C.B."/>
        </authorList>
    </citation>
    <scope>NUCLEOTIDE SEQUENCE</scope>
    <source>
        <strain evidence="1">CtMne5</strain>
    </source>
</reference>
<protein>
    <submittedName>
        <fullName evidence="1">Tail tube protein</fullName>
    </submittedName>
</protein>
<sequence>MLDYENAGQALGGLDDAEKTEAVKPEESKKKRQPFAYWKVGEREFRLKLKAGTIEKLENKYRQNLMNMIDDIPPLSVMLTIIQAAMEPWEHGVDYNDVKKLYDTWIEEGNSQIELYQKVIIPIMVVSGFLPEKMATALLEAVENA</sequence>
<name>A0A8S5TZW7_9CAUD</name>
<evidence type="ECO:0000313" key="1">
    <source>
        <dbReference type="EMBL" id="DAF87742.1"/>
    </source>
</evidence>
<dbReference type="EMBL" id="BK015967">
    <property type="protein sequence ID" value="DAF87742.1"/>
    <property type="molecule type" value="Genomic_DNA"/>
</dbReference>
<proteinExistence type="predicted"/>
<accession>A0A8S5TZW7</accession>
<organism evidence="1">
    <name type="scientific">Myoviridae sp. ctMne5</name>
    <dbReference type="NCBI Taxonomy" id="2825089"/>
    <lineage>
        <taxon>Viruses</taxon>
        <taxon>Duplodnaviria</taxon>
        <taxon>Heunggongvirae</taxon>
        <taxon>Uroviricota</taxon>
        <taxon>Caudoviricetes</taxon>
    </lineage>
</organism>